<evidence type="ECO:0000259" key="22">
    <source>
        <dbReference type="PROSITE" id="PS50222"/>
    </source>
</evidence>
<dbReference type="VEuPathDB" id="VectorBase:PHUM239090"/>
<dbReference type="PROSITE" id="PS50222">
    <property type="entry name" value="EF_HAND_2"/>
    <property type="match status" value="1"/>
</dbReference>
<feature type="domain" description="Letm1 RBD" evidence="23">
    <location>
        <begin position="233"/>
        <end position="423"/>
    </location>
</feature>
<keyword evidence="15 18" id="KW-0496">Mitochondrion</keyword>
<dbReference type="STRING" id="121224.E0VJ68"/>
<dbReference type="HOGENOM" id="CLU_008958_2_1_1"/>
<evidence type="ECO:0000256" key="17">
    <source>
        <dbReference type="ARBA" id="ARBA00031360"/>
    </source>
</evidence>
<dbReference type="Proteomes" id="UP000009046">
    <property type="component" value="Unassembled WGS sequence"/>
</dbReference>
<evidence type="ECO:0000256" key="16">
    <source>
        <dbReference type="ARBA" id="ARBA00023136"/>
    </source>
</evidence>
<keyword evidence="11" id="KW-0809">Transit peptide</keyword>
<feature type="compositionally biased region" description="Basic and acidic residues" evidence="20">
    <location>
        <begin position="763"/>
        <end position="775"/>
    </location>
</feature>
<sequence>MQAIFKSPSNIVIRSKVIQRDGCCCQGWKKHKLFLSGTWLQERLIFHSARCVIGGGPTLKNIFTYHSHNYISPSYILIHSGLKKESLILIRNFSVGKILLEKEPLKPSSKVETTVKAIKEKASAPEPVKIKKPLKERIWDEILHYYHGFRLLFIDINISRKLLWRVLNGKTLSRREHRLLVRTVGDLFRLLPFSVFIIVPFMELLLPVAIKLFPNMLPSTFQTATERDDKLKQSLKVRLEMAKFLQTTLDDMSVQSKDKNNEAAKEFTEFFKKIRTSGEAPSNEAIIKFSTLFEDEIILDSLSRQQLTALCRVLDINPMGTTNLLRFQIRMRLRNLAADDKMIVKEGIESLTVQELQTACQARAMRAYGVSADKLKTQLNQWLDLSVNEKVPPSLLLLSRALMLPDTIAATDQLKATISALPDSAELKAKVAISEREGALDNKTKIELIRAEEKIIQEERAEESESKKASKEVSKEQLIDTAPILKTDVGLRDFDKSAEKKKEASEEITTQDIETLENALDALGKEKKKLIVEKEELNELKEEMHDYEEDVKELTEVLATKEKKPEIRETKAAKNLYKKVNSMISKLDVVLDDLENKGEKLKASGVQEEKEKSEELVKIDELMGIIKRLQKVPDESKIHQISKVLEKIDDDRDGAISVDEVLKVIELIGKEHVQLTTKQLDEILDLMDKEEALELEDQIEKALEKQSLAEKITPPFPKKETGSEITSEKKPESIEKSSPKHASASASSAAMSVSPNGSPTITEPKDINNDTKKNL</sequence>
<evidence type="ECO:0000256" key="11">
    <source>
        <dbReference type="ARBA" id="ARBA00022946"/>
    </source>
</evidence>
<evidence type="ECO:0000256" key="5">
    <source>
        <dbReference type="ARBA" id="ARBA00022449"/>
    </source>
</evidence>
<keyword evidence="10" id="KW-0106">Calcium</keyword>
<dbReference type="Gene3D" id="1.10.238.10">
    <property type="entry name" value="EF-hand"/>
    <property type="match status" value="1"/>
</dbReference>
<dbReference type="InterPro" id="IPR002048">
    <property type="entry name" value="EF_hand_dom"/>
</dbReference>
<dbReference type="InterPro" id="IPR011992">
    <property type="entry name" value="EF-hand-dom_pair"/>
</dbReference>
<keyword evidence="4" id="KW-0813">Transport</keyword>
<name>E0VJ68_PEDHC</name>
<feature type="compositionally biased region" description="Low complexity" evidence="20">
    <location>
        <begin position="740"/>
        <end position="754"/>
    </location>
</feature>
<dbReference type="OMA" id="HGFRHLH"/>
<evidence type="ECO:0000256" key="21">
    <source>
        <dbReference type="SAM" id="Phobius"/>
    </source>
</evidence>
<dbReference type="EMBL" id="DS235219">
    <property type="protein sequence ID" value="EEB13424.1"/>
    <property type="molecule type" value="Genomic_DNA"/>
</dbReference>
<dbReference type="GO" id="GO:0043022">
    <property type="term" value="F:ribosome binding"/>
    <property type="evidence" value="ECO:0007669"/>
    <property type="project" value="InterPro"/>
</dbReference>
<dbReference type="CTD" id="8230696"/>
<accession>E0VJ68</accession>
<reference evidence="24" key="1">
    <citation type="submission" date="2007-04" db="EMBL/GenBank/DDBJ databases">
        <title>Annotation of Pediculus humanus corporis strain USDA.</title>
        <authorList>
            <person name="Kirkness E."/>
            <person name="Hannick L."/>
            <person name="Hass B."/>
            <person name="Bruggner R."/>
            <person name="Lawson D."/>
            <person name="Bidwell S."/>
            <person name="Joardar V."/>
            <person name="Caler E."/>
            <person name="Walenz B."/>
            <person name="Inman J."/>
            <person name="Schobel S."/>
            <person name="Galinsky K."/>
            <person name="Amedeo P."/>
            <person name="Strausberg R."/>
        </authorList>
    </citation>
    <scope>NUCLEOTIDE SEQUENCE</scope>
    <source>
        <strain evidence="24">USDA</strain>
    </source>
</reference>
<dbReference type="SUPFAM" id="SSF47473">
    <property type="entry name" value="EF-hand"/>
    <property type="match status" value="1"/>
</dbReference>
<protein>
    <recommendedName>
        <fullName evidence="3">Mitochondrial proton/calcium exchanger protein</fullName>
    </recommendedName>
    <alternativeName>
        <fullName evidence="17">Leucine zipper-EF-hand-containing transmembrane protein 1</fullName>
    </alternativeName>
</protein>
<evidence type="ECO:0000256" key="6">
    <source>
        <dbReference type="ARBA" id="ARBA00022568"/>
    </source>
</evidence>
<feature type="region of interest" description="Disordered" evidence="20">
    <location>
        <begin position="706"/>
        <end position="775"/>
    </location>
</feature>
<evidence type="ECO:0000256" key="13">
    <source>
        <dbReference type="ARBA" id="ARBA00023054"/>
    </source>
</evidence>
<dbReference type="PROSITE" id="PS00018">
    <property type="entry name" value="EF_HAND_1"/>
    <property type="match status" value="1"/>
</dbReference>
<evidence type="ECO:0000256" key="15">
    <source>
        <dbReference type="ARBA" id="ARBA00023128"/>
    </source>
</evidence>
<keyword evidence="6" id="KW-0109">Calcium transport</keyword>
<dbReference type="GeneID" id="8230696"/>
<reference evidence="24" key="2">
    <citation type="submission" date="2007-04" db="EMBL/GenBank/DDBJ databases">
        <title>The genome of the human body louse.</title>
        <authorList>
            <consortium name="The Human Body Louse Genome Consortium"/>
            <person name="Kirkness E."/>
            <person name="Walenz B."/>
            <person name="Hass B."/>
            <person name="Bruggner R."/>
            <person name="Strausberg R."/>
        </authorList>
    </citation>
    <scope>NUCLEOTIDE SEQUENCE</scope>
    <source>
        <strain evidence="24">USDA</strain>
    </source>
</reference>
<dbReference type="GO" id="GO:0005743">
    <property type="term" value="C:mitochondrial inner membrane"/>
    <property type="evidence" value="ECO:0007669"/>
    <property type="project" value="UniProtKB-SubCell"/>
</dbReference>
<evidence type="ECO:0000256" key="12">
    <source>
        <dbReference type="ARBA" id="ARBA00022989"/>
    </source>
</evidence>
<evidence type="ECO:0000256" key="9">
    <source>
        <dbReference type="ARBA" id="ARBA00022792"/>
    </source>
</evidence>
<evidence type="ECO:0000313" key="25">
    <source>
        <dbReference type="EnsemblMetazoa" id="PHUM239090-PA"/>
    </source>
</evidence>
<dbReference type="PANTHER" id="PTHR14009:SF1">
    <property type="entry name" value="MITOCHONDRIAL PROTON_CALCIUM EXCHANGER PROTEIN"/>
    <property type="match status" value="1"/>
</dbReference>
<keyword evidence="12 21" id="KW-1133">Transmembrane helix</keyword>
<feature type="domain" description="EF-hand" evidence="22">
    <location>
        <begin position="636"/>
        <end position="671"/>
    </location>
</feature>
<comment type="similarity">
    <text evidence="2">Belongs to the LETM1 family.</text>
</comment>
<keyword evidence="8" id="KW-0479">Metal-binding</keyword>
<dbReference type="EMBL" id="AAZO01002773">
    <property type="status" value="NOT_ANNOTATED_CDS"/>
    <property type="molecule type" value="Genomic_DNA"/>
</dbReference>
<dbReference type="eggNOG" id="KOG1043">
    <property type="taxonomic scope" value="Eukaryota"/>
</dbReference>
<evidence type="ECO:0000256" key="19">
    <source>
        <dbReference type="SAM" id="Coils"/>
    </source>
</evidence>
<dbReference type="FunCoup" id="E0VJ68">
    <property type="interactions" value="1651"/>
</dbReference>
<reference evidence="25" key="3">
    <citation type="submission" date="2020-05" db="UniProtKB">
        <authorList>
            <consortium name="EnsemblMetazoa"/>
        </authorList>
    </citation>
    <scope>IDENTIFICATION</scope>
    <source>
        <strain evidence="25">USDA</strain>
    </source>
</reference>
<evidence type="ECO:0000256" key="3">
    <source>
        <dbReference type="ARBA" id="ARBA00020557"/>
    </source>
</evidence>
<dbReference type="GO" id="GO:0030003">
    <property type="term" value="P:intracellular monoatomic cation homeostasis"/>
    <property type="evidence" value="ECO:0007669"/>
    <property type="project" value="TreeGrafter"/>
</dbReference>
<feature type="transmembrane region" description="Helical" evidence="21">
    <location>
        <begin position="187"/>
        <end position="210"/>
    </location>
</feature>
<dbReference type="InParanoid" id="E0VJ68"/>
<keyword evidence="5" id="KW-0050">Antiport</keyword>
<dbReference type="GO" id="GO:0005509">
    <property type="term" value="F:calcium ion binding"/>
    <property type="evidence" value="ECO:0007669"/>
    <property type="project" value="InterPro"/>
</dbReference>
<dbReference type="InterPro" id="IPR044202">
    <property type="entry name" value="LETM1/MDM38-like"/>
</dbReference>
<dbReference type="EnsemblMetazoa" id="PHUM239090-RA">
    <property type="protein sequence ID" value="PHUM239090-PA"/>
    <property type="gene ID" value="PHUM239090"/>
</dbReference>
<gene>
    <name evidence="25" type="primary">8230696</name>
    <name evidence="24" type="ORF">Phum_PHUM239090</name>
</gene>
<dbReference type="PROSITE" id="PS51758">
    <property type="entry name" value="LETM1_RBD"/>
    <property type="match status" value="1"/>
</dbReference>
<dbReference type="Pfam" id="PF26561">
    <property type="entry name" value="LETM1_C"/>
    <property type="match status" value="1"/>
</dbReference>
<evidence type="ECO:0000256" key="4">
    <source>
        <dbReference type="ARBA" id="ARBA00022448"/>
    </source>
</evidence>
<organism>
    <name type="scientific">Pediculus humanus subsp. corporis</name>
    <name type="common">Body louse</name>
    <dbReference type="NCBI Taxonomy" id="121224"/>
    <lineage>
        <taxon>Eukaryota</taxon>
        <taxon>Metazoa</taxon>
        <taxon>Ecdysozoa</taxon>
        <taxon>Arthropoda</taxon>
        <taxon>Hexapoda</taxon>
        <taxon>Insecta</taxon>
        <taxon>Pterygota</taxon>
        <taxon>Neoptera</taxon>
        <taxon>Paraneoptera</taxon>
        <taxon>Psocodea</taxon>
        <taxon>Troctomorpha</taxon>
        <taxon>Phthiraptera</taxon>
        <taxon>Anoplura</taxon>
        <taxon>Pediculidae</taxon>
        <taxon>Pediculus</taxon>
    </lineage>
</organism>
<dbReference type="Pfam" id="PF07766">
    <property type="entry name" value="LETM1_RBD"/>
    <property type="match status" value="1"/>
</dbReference>
<dbReference type="GO" id="GO:0015297">
    <property type="term" value="F:antiporter activity"/>
    <property type="evidence" value="ECO:0007669"/>
    <property type="project" value="UniProtKB-KW"/>
</dbReference>
<evidence type="ECO:0000256" key="20">
    <source>
        <dbReference type="SAM" id="MobiDB-lite"/>
    </source>
</evidence>
<comment type="subcellular location">
    <subcellularLocation>
        <location evidence="1">Mitochondrion inner membrane</location>
        <topology evidence="1">Single-pass membrane protein</topology>
    </subcellularLocation>
</comment>
<dbReference type="AlphaFoldDB" id="E0VJ68"/>
<dbReference type="InterPro" id="IPR033122">
    <property type="entry name" value="LETM1-like_RBD"/>
</dbReference>
<proteinExistence type="inferred from homology"/>
<keyword evidence="9" id="KW-0999">Mitochondrion inner membrane</keyword>
<keyword evidence="7 21" id="KW-0812">Transmembrane</keyword>
<dbReference type="OrthoDB" id="624114at2759"/>
<evidence type="ECO:0000313" key="24">
    <source>
        <dbReference type="EMBL" id="EEB13424.1"/>
    </source>
</evidence>
<evidence type="ECO:0000313" key="26">
    <source>
        <dbReference type="Proteomes" id="UP000009046"/>
    </source>
</evidence>
<feature type="compositionally biased region" description="Basic and acidic residues" evidence="20">
    <location>
        <begin position="717"/>
        <end position="738"/>
    </location>
</feature>
<evidence type="ECO:0000256" key="14">
    <source>
        <dbReference type="ARBA" id="ARBA00023065"/>
    </source>
</evidence>
<evidence type="ECO:0000256" key="18">
    <source>
        <dbReference type="PROSITE-ProRule" id="PRU01094"/>
    </source>
</evidence>
<evidence type="ECO:0000259" key="23">
    <source>
        <dbReference type="PROSITE" id="PS51758"/>
    </source>
</evidence>
<evidence type="ECO:0000256" key="10">
    <source>
        <dbReference type="ARBA" id="ARBA00022837"/>
    </source>
</evidence>
<keyword evidence="14" id="KW-0406">Ion transport</keyword>
<dbReference type="InterPro" id="IPR018247">
    <property type="entry name" value="EF_Hand_1_Ca_BS"/>
</dbReference>
<evidence type="ECO:0000256" key="8">
    <source>
        <dbReference type="ARBA" id="ARBA00022723"/>
    </source>
</evidence>
<evidence type="ECO:0000256" key="7">
    <source>
        <dbReference type="ARBA" id="ARBA00022692"/>
    </source>
</evidence>
<dbReference type="InterPro" id="IPR059005">
    <property type="entry name" value="LETM1_C"/>
</dbReference>
<feature type="coiled-coil region" evidence="19">
    <location>
        <begin position="506"/>
        <end position="611"/>
    </location>
</feature>
<evidence type="ECO:0000256" key="1">
    <source>
        <dbReference type="ARBA" id="ARBA00004434"/>
    </source>
</evidence>
<dbReference type="KEGG" id="phu:Phum_PHUM239090"/>
<keyword evidence="16 21" id="KW-0472">Membrane</keyword>
<evidence type="ECO:0000256" key="2">
    <source>
        <dbReference type="ARBA" id="ARBA00009584"/>
    </source>
</evidence>
<dbReference type="RefSeq" id="XP_002426162.1">
    <property type="nucleotide sequence ID" value="XM_002426117.1"/>
</dbReference>
<dbReference type="PANTHER" id="PTHR14009">
    <property type="entry name" value="LEUCINE ZIPPER-EF-HAND CONTAINING TRANSMEMBRANE PROTEIN"/>
    <property type="match status" value="1"/>
</dbReference>
<keyword evidence="26" id="KW-1185">Reference proteome</keyword>
<keyword evidence="13 19" id="KW-0175">Coiled coil</keyword>